<dbReference type="GO" id="GO:0006420">
    <property type="term" value="P:arginyl-tRNA aminoacylation"/>
    <property type="evidence" value="ECO:0007669"/>
    <property type="project" value="UniProtKB-UniRule"/>
</dbReference>
<evidence type="ECO:0000259" key="11">
    <source>
        <dbReference type="SMART" id="SM01016"/>
    </source>
</evidence>
<dbReference type="InterPro" id="IPR036695">
    <property type="entry name" value="Arg-tRNA-synth_N_sf"/>
</dbReference>
<feature type="domain" description="DALR anticodon binding" evidence="10">
    <location>
        <begin position="445"/>
        <end position="558"/>
    </location>
</feature>
<dbReference type="Pfam" id="PF05746">
    <property type="entry name" value="DALR_1"/>
    <property type="match status" value="1"/>
</dbReference>
<dbReference type="InterPro" id="IPR008909">
    <property type="entry name" value="DALR_anticod-bd"/>
</dbReference>
<proteinExistence type="inferred from homology"/>
<evidence type="ECO:0000256" key="3">
    <source>
        <dbReference type="ARBA" id="ARBA00022741"/>
    </source>
</evidence>
<keyword evidence="2 8" id="KW-0436">Ligase</keyword>
<evidence type="ECO:0000256" key="8">
    <source>
        <dbReference type="HAMAP-Rule" id="MF_00123"/>
    </source>
</evidence>
<dbReference type="Pfam" id="PF00750">
    <property type="entry name" value="tRNA-synt_1d"/>
    <property type="match status" value="1"/>
</dbReference>
<keyword evidence="3 8" id="KW-0547">Nucleotide-binding</keyword>
<evidence type="ECO:0000259" key="10">
    <source>
        <dbReference type="SMART" id="SM00836"/>
    </source>
</evidence>
<evidence type="ECO:0000256" key="6">
    <source>
        <dbReference type="ARBA" id="ARBA00023146"/>
    </source>
</evidence>
<keyword evidence="6 8" id="KW-0030">Aminoacyl-tRNA synthetase</keyword>
<dbReference type="PRINTS" id="PR01038">
    <property type="entry name" value="TRNASYNTHARG"/>
</dbReference>
<dbReference type="Gene3D" id="1.10.730.10">
    <property type="entry name" value="Isoleucyl-tRNA Synthetase, Domain 1"/>
    <property type="match status" value="1"/>
</dbReference>
<feature type="short sequence motif" description="'HIGH' region" evidence="8">
    <location>
        <begin position="122"/>
        <end position="132"/>
    </location>
</feature>
<evidence type="ECO:0000256" key="4">
    <source>
        <dbReference type="ARBA" id="ARBA00022840"/>
    </source>
</evidence>
<dbReference type="InterPro" id="IPR014729">
    <property type="entry name" value="Rossmann-like_a/b/a_fold"/>
</dbReference>
<comment type="similarity">
    <text evidence="1 8 9">Belongs to the class-I aminoacyl-tRNA synthetase family.</text>
</comment>
<evidence type="ECO:0000256" key="7">
    <source>
        <dbReference type="ARBA" id="ARBA00049339"/>
    </source>
</evidence>
<organism evidence="12 13">
    <name type="scientific">Candidatus Kaiserbacteria bacterium RIFCSPHIGHO2_01_FULL_48_10</name>
    <dbReference type="NCBI Taxonomy" id="1798476"/>
    <lineage>
        <taxon>Bacteria</taxon>
        <taxon>Candidatus Kaiseribacteriota</taxon>
    </lineage>
</organism>
<dbReference type="PANTHER" id="PTHR11956:SF5">
    <property type="entry name" value="ARGININE--TRNA LIGASE, CYTOPLASMIC"/>
    <property type="match status" value="1"/>
</dbReference>
<dbReference type="SUPFAM" id="SSF47323">
    <property type="entry name" value="Anticodon-binding domain of a subclass of class I aminoacyl-tRNA synthetases"/>
    <property type="match status" value="1"/>
</dbReference>
<dbReference type="FunFam" id="1.10.730.10:FF:000006">
    <property type="entry name" value="Arginyl-tRNA synthetase 2, mitochondrial"/>
    <property type="match status" value="1"/>
</dbReference>
<dbReference type="SUPFAM" id="SSF52374">
    <property type="entry name" value="Nucleotidylyl transferase"/>
    <property type="match status" value="1"/>
</dbReference>
<dbReference type="InterPro" id="IPR009080">
    <property type="entry name" value="tRNAsynth_Ia_anticodon-bd"/>
</dbReference>
<comment type="subcellular location">
    <subcellularLocation>
        <location evidence="8">Cytoplasm</location>
    </subcellularLocation>
</comment>
<comment type="caution">
    <text evidence="12">The sequence shown here is derived from an EMBL/GenBank/DDBJ whole genome shotgun (WGS) entry which is preliminary data.</text>
</comment>
<dbReference type="Pfam" id="PF03485">
    <property type="entry name" value="Arg_tRNA_synt_N"/>
    <property type="match status" value="1"/>
</dbReference>
<dbReference type="EMBL" id="MFKP01000056">
    <property type="protein sequence ID" value="OGG43046.1"/>
    <property type="molecule type" value="Genomic_DNA"/>
</dbReference>
<name>A0A1F6C1G6_9BACT</name>
<dbReference type="GO" id="GO:0005737">
    <property type="term" value="C:cytoplasm"/>
    <property type="evidence" value="ECO:0007669"/>
    <property type="project" value="UniProtKB-SubCell"/>
</dbReference>
<feature type="domain" description="Arginyl tRNA synthetase N-terminal" evidence="11">
    <location>
        <begin position="4"/>
        <end position="85"/>
    </location>
</feature>
<dbReference type="GO" id="GO:0005524">
    <property type="term" value="F:ATP binding"/>
    <property type="evidence" value="ECO:0007669"/>
    <property type="project" value="UniProtKB-UniRule"/>
</dbReference>
<sequence length="558" mass="61734">MQEESIVRALRSALEKLGISHAEPELAHPAELSHGDYATNVVLIAAKKIGENPKTFAEKIVAALGSIEGIEKIEVAGPGFINFHLARTVFAESVHHILSTPDTWGSNEDAKGRKVVVEYSQPNPFKPFHIGHLMSTTIGESLSRLVEWAGANVFRANYQGDIGPHVAKCIWGLQKKGGDPHDVKALGDAYVFGNTAYEDDPKAKEEIDALNVRLYAKDDVLKDVYDAGRAASLARFEEIYTTLGTHFDHYFFESETGPIGLMMVEEGLKKGIFEKSDGAIIYKGETRGLHTRVFVTSKGIQTYETKELGLAKAKYGLFPYDLNLTTVAVEQDGYFKVIESALAELWPEIKGKYTHVPHGMMQLTTGKMSSRKGNVITGESLIEEMRQKAFEKMADRDLGEAKQAVADSVAVAAIKYAVLKQGTGKNIIFDPEQSLSFEGDSGPYLQYSHVRAFSVLRKAEEENIVARVEGASMAVTELERLLYRFPEIVARAQKEYEPHHITTYLTDIAGAFNSWYAKEQIVKKDDSTSPYKVALTEAFAQTMRNGLWLLGISVPAKM</sequence>
<dbReference type="Gene3D" id="3.40.50.620">
    <property type="entry name" value="HUPs"/>
    <property type="match status" value="1"/>
</dbReference>
<accession>A0A1F6C1G6</accession>
<dbReference type="Proteomes" id="UP000178249">
    <property type="component" value="Unassembled WGS sequence"/>
</dbReference>
<dbReference type="PANTHER" id="PTHR11956">
    <property type="entry name" value="ARGINYL-TRNA SYNTHETASE"/>
    <property type="match status" value="1"/>
</dbReference>
<dbReference type="SMART" id="SM00836">
    <property type="entry name" value="DALR_1"/>
    <property type="match status" value="1"/>
</dbReference>
<evidence type="ECO:0000313" key="12">
    <source>
        <dbReference type="EMBL" id="OGG43046.1"/>
    </source>
</evidence>
<dbReference type="InterPro" id="IPR035684">
    <property type="entry name" value="ArgRS_core"/>
</dbReference>
<dbReference type="InterPro" id="IPR005148">
    <property type="entry name" value="Arg-tRNA-synth_N"/>
</dbReference>
<keyword evidence="4 8" id="KW-0067">ATP-binding</keyword>
<dbReference type="EC" id="6.1.1.19" evidence="8"/>
<reference evidence="12 13" key="1">
    <citation type="journal article" date="2016" name="Nat. Commun.">
        <title>Thousands of microbial genomes shed light on interconnected biogeochemical processes in an aquifer system.</title>
        <authorList>
            <person name="Anantharaman K."/>
            <person name="Brown C.T."/>
            <person name="Hug L.A."/>
            <person name="Sharon I."/>
            <person name="Castelle C.J."/>
            <person name="Probst A.J."/>
            <person name="Thomas B.C."/>
            <person name="Singh A."/>
            <person name="Wilkins M.J."/>
            <person name="Karaoz U."/>
            <person name="Brodie E.L."/>
            <person name="Williams K.H."/>
            <person name="Hubbard S.S."/>
            <person name="Banfield J.F."/>
        </authorList>
    </citation>
    <scope>NUCLEOTIDE SEQUENCE [LARGE SCALE GENOMIC DNA]</scope>
</reference>
<dbReference type="InterPro" id="IPR001278">
    <property type="entry name" value="Arg-tRNA-ligase"/>
</dbReference>
<evidence type="ECO:0000256" key="9">
    <source>
        <dbReference type="RuleBase" id="RU363038"/>
    </source>
</evidence>
<evidence type="ECO:0000256" key="5">
    <source>
        <dbReference type="ARBA" id="ARBA00022917"/>
    </source>
</evidence>
<dbReference type="AlphaFoldDB" id="A0A1F6C1G6"/>
<gene>
    <name evidence="8" type="primary">argS</name>
    <name evidence="12" type="ORF">A2841_00005</name>
</gene>
<dbReference type="NCBIfam" id="TIGR00456">
    <property type="entry name" value="argS"/>
    <property type="match status" value="1"/>
</dbReference>
<keyword evidence="8" id="KW-0963">Cytoplasm</keyword>
<comment type="subunit">
    <text evidence="8">Monomer.</text>
</comment>
<comment type="catalytic activity">
    <reaction evidence="7 8">
        <text>tRNA(Arg) + L-arginine + ATP = L-arginyl-tRNA(Arg) + AMP + diphosphate</text>
        <dbReference type="Rhea" id="RHEA:20301"/>
        <dbReference type="Rhea" id="RHEA-COMP:9658"/>
        <dbReference type="Rhea" id="RHEA-COMP:9673"/>
        <dbReference type="ChEBI" id="CHEBI:30616"/>
        <dbReference type="ChEBI" id="CHEBI:32682"/>
        <dbReference type="ChEBI" id="CHEBI:33019"/>
        <dbReference type="ChEBI" id="CHEBI:78442"/>
        <dbReference type="ChEBI" id="CHEBI:78513"/>
        <dbReference type="ChEBI" id="CHEBI:456215"/>
        <dbReference type="EC" id="6.1.1.19"/>
    </reaction>
</comment>
<dbReference type="HAMAP" id="MF_00123">
    <property type="entry name" value="Arg_tRNA_synth"/>
    <property type="match status" value="1"/>
</dbReference>
<protein>
    <recommendedName>
        <fullName evidence="8">Arginine--tRNA ligase</fullName>
        <ecNumber evidence="8">6.1.1.19</ecNumber>
    </recommendedName>
    <alternativeName>
        <fullName evidence="8">Arginyl-tRNA synthetase</fullName>
        <shortName evidence="8">ArgRS</shortName>
    </alternativeName>
</protein>
<evidence type="ECO:0000313" key="13">
    <source>
        <dbReference type="Proteomes" id="UP000178249"/>
    </source>
</evidence>
<dbReference type="GO" id="GO:0004814">
    <property type="term" value="F:arginine-tRNA ligase activity"/>
    <property type="evidence" value="ECO:0007669"/>
    <property type="project" value="UniProtKB-UniRule"/>
</dbReference>
<dbReference type="Gene3D" id="3.30.1360.70">
    <property type="entry name" value="Arginyl tRNA synthetase N-terminal domain"/>
    <property type="match status" value="1"/>
</dbReference>
<dbReference type="SMART" id="SM01016">
    <property type="entry name" value="Arg_tRNA_synt_N"/>
    <property type="match status" value="1"/>
</dbReference>
<keyword evidence="5 8" id="KW-0648">Protein biosynthesis</keyword>
<evidence type="ECO:0000256" key="2">
    <source>
        <dbReference type="ARBA" id="ARBA00022598"/>
    </source>
</evidence>
<dbReference type="SUPFAM" id="SSF55190">
    <property type="entry name" value="Arginyl-tRNA synthetase (ArgRS), N-terminal 'additional' domain"/>
    <property type="match status" value="1"/>
</dbReference>
<evidence type="ECO:0000256" key="1">
    <source>
        <dbReference type="ARBA" id="ARBA00005594"/>
    </source>
</evidence>